<accession>A0AAV9XSX7</accession>
<comment type="caution">
    <text evidence="2">The sequence shown here is derived from an EMBL/GenBank/DDBJ whole genome shotgun (WGS) entry which is preliminary data.</text>
</comment>
<reference evidence="2 3" key="1">
    <citation type="submission" date="2023-10" db="EMBL/GenBank/DDBJ databases">
        <title>Comparative genomics analysis reveals potential genetic determinants of host preference in Cryptosporidium xiaoi.</title>
        <authorList>
            <person name="Xiao L."/>
            <person name="Li J."/>
        </authorList>
    </citation>
    <scope>NUCLEOTIDE SEQUENCE [LARGE SCALE GENOMIC DNA]</scope>
    <source>
        <strain evidence="2 3">52996</strain>
    </source>
</reference>
<gene>
    <name evidence="2" type="ORF">RS030_81259</name>
</gene>
<sequence length="164" mass="19008">MKREINVLYTRQKTQKSKTWHDGIVVIDHFRGTNKVSLYKVDDSGNKGELIECYSTYIKDLTVSKIKFPNHLLEIVDEQNNTEPNEVEVNKLLIANSSISRPSKPFKSPLIKVINKDKSEIWKSKQNRVIGENKNERKIFPKVMSIFNVSSKKNILKSLDKLFT</sequence>
<feature type="domain" description="5'-3' DNA helicase ZGRF1-like N-terminal" evidence="1">
    <location>
        <begin position="6"/>
        <end position="83"/>
    </location>
</feature>
<dbReference type="Pfam" id="PF10382">
    <property type="entry name" value="ZGRF1-like_N"/>
    <property type="match status" value="1"/>
</dbReference>
<keyword evidence="3" id="KW-1185">Reference proteome</keyword>
<evidence type="ECO:0000259" key="1">
    <source>
        <dbReference type="Pfam" id="PF10382"/>
    </source>
</evidence>
<dbReference type="AlphaFoldDB" id="A0AAV9XSX7"/>
<dbReference type="EMBL" id="JAWDEY010000036">
    <property type="protein sequence ID" value="KAK6587732.1"/>
    <property type="molecule type" value="Genomic_DNA"/>
</dbReference>
<evidence type="ECO:0000313" key="3">
    <source>
        <dbReference type="Proteomes" id="UP001311799"/>
    </source>
</evidence>
<protein>
    <submittedName>
        <fullName evidence="2">ABC-transporter</fullName>
    </submittedName>
</protein>
<dbReference type="Proteomes" id="UP001311799">
    <property type="component" value="Unassembled WGS sequence"/>
</dbReference>
<organism evidence="2 3">
    <name type="scientific">Cryptosporidium xiaoi</name>
    <dbReference type="NCBI Taxonomy" id="659607"/>
    <lineage>
        <taxon>Eukaryota</taxon>
        <taxon>Sar</taxon>
        <taxon>Alveolata</taxon>
        <taxon>Apicomplexa</taxon>
        <taxon>Conoidasida</taxon>
        <taxon>Coccidia</taxon>
        <taxon>Eucoccidiorida</taxon>
        <taxon>Eimeriorina</taxon>
        <taxon>Cryptosporidiidae</taxon>
        <taxon>Cryptosporidium</taxon>
    </lineage>
</organism>
<proteinExistence type="predicted"/>
<name>A0AAV9XSX7_9CRYT</name>
<dbReference type="InterPro" id="IPR018838">
    <property type="entry name" value="ZGRF1-like_N"/>
</dbReference>
<evidence type="ECO:0000313" key="2">
    <source>
        <dbReference type="EMBL" id="KAK6587732.1"/>
    </source>
</evidence>